<name>A0AB34LAS0_PARDI</name>
<accession>A0AB34LAS0</accession>
<organism evidence="1 2">
    <name type="scientific">Parabacteroides distasonis str. 3776 D15 i</name>
    <dbReference type="NCBI Taxonomy" id="1339342"/>
    <lineage>
        <taxon>Bacteria</taxon>
        <taxon>Pseudomonadati</taxon>
        <taxon>Bacteroidota</taxon>
        <taxon>Bacteroidia</taxon>
        <taxon>Bacteroidales</taxon>
        <taxon>Tannerellaceae</taxon>
        <taxon>Parabacteroides</taxon>
    </lineage>
</organism>
<evidence type="ECO:0000313" key="2">
    <source>
        <dbReference type="Proteomes" id="UP000027850"/>
    </source>
</evidence>
<evidence type="ECO:0000313" key="1">
    <source>
        <dbReference type="EMBL" id="KDS39221.1"/>
    </source>
</evidence>
<gene>
    <name evidence="1" type="ORF">M091_4525</name>
</gene>
<reference evidence="1 2" key="1">
    <citation type="submission" date="2014-04" db="EMBL/GenBank/DDBJ databases">
        <authorList>
            <person name="Sears C."/>
            <person name="Carroll K."/>
            <person name="Sack B.R."/>
            <person name="Qadri F."/>
            <person name="Myers L.L."/>
            <person name="Chung G.-T."/>
            <person name="Escheverria P."/>
            <person name="Fraser C.M."/>
            <person name="Sadzewicz L."/>
            <person name="Shefchek K.A."/>
            <person name="Tallon L."/>
            <person name="Das S.P."/>
            <person name="Daugherty S."/>
            <person name="Mongodin E.F."/>
        </authorList>
    </citation>
    <scope>NUCLEOTIDE SEQUENCE [LARGE SCALE GENOMIC DNA]</scope>
    <source>
        <strain evidence="1 2">3776 D15 i</strain>
    </source>
</reference>
<dbReference type="Proteomes" id="UP000027850">
    <property type="component" value="Unassembled WGS sequence"/>
</dbReference>
<dbReference type="EMBL" id="JNHK01000058">
    <property type="protein sequence ID" value="KDS39221.1"/>
    <property type="molecule type" value="Genomic_DNA"/>
</dbReference>
<comment type="caution">
    <text evidence="1">The sequence shown here is derived from an EMBL/GenBank/DDBJ whole genome shotgun (WGS) entry which is preliminary data.</text>
</comment>
<proteinExistence type="predicted"/>
<protein>
    <submittedName>
        <fullName evidence="1">Uncharacterized protein</fullName>
    </submittedName>
</protein>
<sequence length="48" mass="5747">MQLEAIYTMAYQGGRIPFDEKVDLNIFYDSLDRFWPVQAQQYDTLLDK</sequence>
<dbReference type="AlphaFoldDB" id="A0AB34LAS0"/>